<dbReference type="Pfam" id="PF07690">
    <property type="entry name" value="MFS_1"/>
    <property type="match status" value="1"/>
</dbReference>
<dbReference type="InterPro" id="IPR036259">
    <property type="entry name" value="MFS_trans_sf"/>
</dbReference>
<feature type="transmembrane region" description="Helical" evidence="6">
    <location>
        <begin position="147"/>
        <end position="168"/>
    </location>
</feature>
<feature type="transmembrane region" description="Helical" evidence="6">
    <location>
        <begin position="120"/>
        <end position="140"/>
    </location>
</feature>
<dbReference type="PROSITE" id="PS50850">
    <property type="entry name" value="MFS"/>
    <property type="match status" value="1"/>
</dbReference>
<dbReference type="InterPro" id="IPR011701">
    <property type="entry name" value="MFS"/>
</dbReference>
<dbReference type="AlphaFoldDB" id="A0A0H3FRV2"/>
<dbReference type="PATRIC" id="fig|1028307.3.peg.3469"/>
<accession>A0A0H3FRV2</accession>
<dbReference type="InterPro" id="IPR050189">
    <property type="entry name" value="MFS_Efflux_Transporters"/>
</dbReference>
<dbReference type="Proteomes" id="UP000008881">
    <property type="component" value="Chromosome"/>
</dbReference>
<dbReference type="Gene3D" id="1.20.1250.20">
    <property type="entry name" value="MFS general substrate transporter like domains"/>
    <property type="match status" value="1"/>
</dbReference>
<protein>
    <submittedName>
        <fullName evidence="8">Transport protein, major facilitator superfamily (Mfs)</fullName>
    </submittedName>
</protein>
<feature type="transmembrane region" description="Helical" evidence="6">
    <location>
        <begin position="283"/>
        <end position="305"/>
    </location>
</feature>
<evidence type="ECO:0000256" key="6">
    <source>
        <dbReference type="SAM" id="Phobius"/>
    </source>
</evidence>
<gene>
    <name evidence="8" type="ordered locus">EAE_17345</name>
</gene>
<comment type="subcellular location">
    <subcellularLocation>
        <location evidence="1">Cell membrane</location>
        <topology evidence="1">Multi-pass membrane protein</topology>
    </subcellularLocation>
</comment>
<evidence type="ECO:0000256" key="2">
    <source>
        <dbReference type="ARBA" id="ARBA00022475"/>
    </source>
</evidence>
<evidence type="ECO:0000313" key="8">
    <source>
        <dbReference type="EMBL" id="AEG98380.1"/>
    </source>
</evidence>
<dbReference type="EMBL" id="CP002824">
    <property type="protein sequence ID" value="AEG98380.1"/>
    <property type="molecule type" value="Genomic_DNA"/>
</dbReference>
<feature type="transmembrane region" description="Helical" evidence="6">
    <location>
        <begin position="373"/>
        <end position="393"/>
    </location>
</feature>
<evidence type="ECO:0000259" key="7">
    <source>
        <dbReference type="PROSITE" id="PS50850"/>
    </source>
</evidence>
<dbReference type="PANTHER" id="PTHR43124:SF5">
    <property type="entry name" value="PURINE RIBONUCLEOSIDE EFFLUX PUMP NEPI"/>
    <property type="match status" value="1"/>
</dbReference>
<proteinExistence type="predicted"/>
<evidence type="ECO:0000256" key="5">
    <source>
        <dbReference type="ARBA" id="ARBA00023136"/>
    </source>
</evidence>
<feature type="transmembrane region" description="Helical" evidence="6">
    <location>
        <begin position="255"/>
        <end position="276"/>
    </location>
</feature>
<feature type="domain" description="Major facilitator superfamily (MFS) profile" evidence="7">
    <location>
        <begin position="24"/>
        <end position="399"/>
    </location>
</feature>
<evidence type="ECO:0000256" key="1">
    <source>
        <dbReference type="ARBA" id="ARBA00004651"/>
    </source>
</evidence>
<keyword evidence="2" id="KW-1003">Cell membrane</keyword>
<reference evidence="8 9" key="1">
    <citation type="journal article" date="2012" name="J. Bacteriol.">
        <title>Complete genome sequence of Enterobacter aerogenes KCTC 2190.</title>
        <authorList>
            <person name="Shin S.H."/>
            <person name="Kim S."/>
            <person name="Kim J.Y."/>
            <person name="Lee S."/>
            <person name="Um Y."/>
            <person name="Oh M.K."/>
            <person name="Kim Y.R."/>
            <person name="Lee J."/>
            <person name="Yang K.S."/>
        </authorList>
    </citation>
    <scope>NUCLEOTIDE SEQUENCE [LARGE SCALE GENOMIC DNA]</scope>
    <source>
        <strain evidence="8 9">KCTC 2190</strain>
    </source>
</reference>
<dbReference type="KEGG" id="eae:EAE_17345"/>
<feature type="transmembrane region" description="Helical" evidence="6">
    <location>
        <begin position="221"/>
        <end position="243"/>
    </location>
</feature>
<dbReference type="OrthoDB" id="9812189at2"/>
<keyword evidence="5 6" id="KW-0472">Membrane</keyword>
<keyword evidence="3 6" id="KW-0812">Transmembrane</keyword>
<dbReference type="eggNOG" id="COG2814">
    <property type="taxonomic scope" value="Bacteria"/>
</dbReference>
<feature type="transmembrane region" description="Helical" evidence="6">
    <location>
        <begin position="90"/>
        <end position="108"/>
    </location>
</feature>
<dbReference type="GO" id="GO:0022857">
    <property type="term" value="F:transmembrane transporter activity"/>
    <property type="evidence" value="ECO:0007669"/>
    <property type="project" value="InterPro"/>
</dbReference>
<dbReference type="PANTHER" id="PTHR43124">
    <property type="entry name" value="PURINE EFFLUX PUMP PBUE"/>
    <property type="match status" value="1"/>
</dbReference>
<keyword evidence="9" id="KW-1185">Reference proteome</keyword>
<feature type="transmembrane region" description="Helical" evidence="6">
    <location>
        <begin position="174"/>
        <end position="196"/>
    </location>
</feature>
<dbReference type="GO" id="GO:0005886">
    <property type="term" value="C:plasma membrane"/>
    <property type="evidence" value="ECO:0007669"/>
    <property type="project" value="UniProtKB-SubCell"/>
</dbReference>
<keyword evidence="4 6" id="KW-1133">Transmembrane helix</keyword>
<dbReference type="SUPFAM" id="SSF103473">
    <property type="entry name" value="MFS general substrate transporter"/>
    <property type="match status" value="1"/>
</dbReference>
<organism evidence="8 9">
    <name type="scientific">Klebsiella aerogenes (strain ATCC 13048 / DSM 30053 / CCUG 1429 / JCM 1235 / KCTC 2190 / NBRC 13534 / NCIMB 10102 / NCTC 10006 / CDC 819-56)</name>
    <name type="common">Enterobacter aerogenes</name>
    <dbReference type="NCBI Taxonomy" id="1028307"/>
    <lineage>
        <taxon>Bacteria</taxon>
        <taxon>Pseudomonadati</taxon>
        <taxon>Pseudomonadota</taxon>
        <taxon>Gammaproteobacteria</taxon>
        <taxon>Enterobacterales</taxon>
        <taxon>Enterobacteriaceae</taxon>
        <taxon>Klebsiella/Raoultella group</taxon>
        <taxon>Klebsiella</taxon>
    </lineage>
</organism>
<dbReference type="RefSeq" id="WP_015705164.1">
    <property type="nucleotide sequence ID" value="NC_015663.1"/>
</dbReference>
<dbReference type="HOGENOM" id="CLU_001265_61_1_6"/>
<feature type="transmembrane region" description="Helical" evidence="6">
    <location>
        <begin position="346"/>
        <end position="367"/>
    </location>
</feature>
<evidence type="ECO:0000313" key="9">
    <source>
        <dbReference type="Proteomes" id="UP000008881"/>
    </source>
</evidence>
<evidence type="ECO:0000256" key="4">
    <source>
        <dbReference type="ARBA" id="ARBA00022989"/>
    </source>
</evidence>
<dbReference type="CDD" id="cd17324">
    <property type="entry name" value="MFS_NepI_like"/>
    <property type="match status" value="1"/>
</dbReference>
<dbReference type="InterPro" id="IPR020846">
    <property type="entry name" value="MFS_dom"/>
</dbReference>
<dbReference type="GeneID" id="93311663"/>
<evidence type="ECO:0000256" key="3">
    <source>
        <dbReference type="ARBA" id="ARBA00022692"/>
    </source>
</evidence>
<feature type="transmembrane region" description="Helical" evidence="6">
    <location>
        <begin position="311"/>
        <end position="334"/>
    </location>
</feature>
<name>A0A0H3FRV2_KLEAK</name>
<feature type="transmembrane region" description="Helical" evidence="6">
    <location>
        <begin position="58"/>
        <end position="78"/>
    </location>
</feature>
<feature type="transmembrane region" description="Helical" evidence="6">
    <location>
        <begin position="20"/>
        <end position="38"/>
    </location>
</feature>
<sequence length="409" mass="42993">MRNQKTETKNQNGASEKQQAHWGGVFAMTLCVFALIASEFMPVSLLTSMAHSLNVTEGMAGQGIAISGAFAVVTSLFISRLAGTLNRKNLLLGLTCIMALSGGVIAMAPNYLTYMTGRALIGIVVGGFWSMSAATAMRLVPVHRVPLALAIFNSGNALATVVAAPLGSWLGSVIGWRGAFFCLLPVAIVAFIWQLLSLPSMQVTRQPAGAGNVFALLRRRVVMLGMLGVGIFFMGQFTLFTYIRPFLETVTKVDVSAVTLILLVIGSAGFIGTTLIGRVLKRGFYPTLMAIPVLMATVALALIAFGSQAAIVTALLGLWGFISTAAPVGWWAWVPRTFPQNAEAGGGLMVAMVQLSIALGSTVGGVLFDHHGYQSTFLASAAMLIIATVLLFLTSRADASADGLSSHSS</sequence>